<evidence type="ECO:0000256" key="5">
    <source>
        <dbReference type="ARBA" id="ARBA00023274"/>
    </source>
</evidence>
<proteinExistence type="inferred from homology"/>
<evidence type="ECO:0000256" key="2">
    <source>
        <dbReference type="ARBA" id="ARBA00005677"/>
    </source>
</evidence>
<evidence type="ECO:0000256" key="3">
    <source>
        <dbReference type="ARBA" id="ARBA00022980"/>
    </source>
</evidence>
<keyword evidence="8" id="KW-1185">Reference proteome</keyword>
<comment type="subcellular location">
    <subcellularLocation>
        <location evidence="1">Mitochondrion</location>
    </subcellularLocation>
</comment>
<evidence type="ECO:0000256" key="4">
    <source>
        <dbReference type="ARBA" id="ARBA00023128"/>
    </source>
</evidence>
<sequence length="159" mass="17948">MFRNAIPLMNSIKQTNIANPTGVAQHRLLKSFRDTNSIKPEPRPDKIFKIDVTSPLKFPIDPVSSQVLYGPKSKELKYPEIPFIVNRTPNGKLPIYSDILRGHSVQYTILKNFKGDTDVLVSELEKIFGESTVIRNDTSVRIKGNHSKTILVWLTGLGF</sequence>
<dbReference type="Pfam" id="PF05046">
    <property type="entry name" value="Img2"/>
    <property type="match status" value="1"/>
</dbReference>
<dbReference type="PANTHER" id="PTHR13477:SF0">
    <property type="entry name" value="LARGE RIBOSOMAL SUBUNIT PROTEIN ML49"/>
    <property type="match status" value="1"/>
</dbReference>
<dbReference type="GO" id="GO:0003735">
    <property type="term" value="F:structural constituent of ribosome"/>
    <property type="evidence" value="ECO:0007669"/>
    <property type="project" value="InterPro"/>
</dbReference>
<evidence type="ECO:0000313" key="7">
    <source>
        <dbReference type="EMBL" id="KAK5577448.1"/>
    </source>
</evidence>
<dbReference type="EMBL" id="JAVFKY010000004">
    <property type="protein sequence ID" value="KAK5577448.1"/>
    <property type="molecule type" value="Genomic_DNA"/>
</dbReference>
<keyword evidence="4" id="KW-0496">Mitochondrion</keyword>
<dbReference type="InterPro" id="IPR007740">
    <property type="entry name" value="Ribosomal_mL49"/>
</dbReference>
<dbReference type="AlphaFoldDB" id="A0AAN7TXP7"/>
<organism evidence="7 8">
    <name type="scientific">Dictyostelium firmibasis</name>
    <dbReference type="NCBI Taxonomy" id="79012"/>
    <lineage>
        <taxon>Eukaryota</taxon>
        <taxon>Amoebozoa</taxon>
        <taxon>Evosea</taxon>
        <taxon>Eumycetozoa</taxon>
        <taxon>Dictyostelia</taxon>
        <taxon>Dictyosteliales</taxon>
        <taxon>Dictyosteliaceae</taxon>
        <taxon>Dictyostelium</taxon>
    </lineage>
</organism>
<evidence type="ECO:0000313" key="8">
    <source>
        <dbReference type="Proteomes" id="UP001344447"/>
    </source>
</evidence>
<reference evidence="7 8" key="1">
    <citation type="submission" date="2023-11" db="EMBL/GenBank/DDBJ databases">
        <title>Dfirmibasis_genome.</title>
        <authorList>
            <person name="Edelbroek B."/>
            <person name="Kjellin J."/>
            <person name="Jerlstrom-Hultqvist J."/>
            <person name="Soderbom F."/>
        </authorList>
    </citation>
    <scope>NUCLEOTIDE SEQUENCE [LARGE SCALE GENOMIC DNA]</scope>
    <source>
        <strain evidence="7 8">TNS-C-14</strain>
    </source>
</reference>
<comment type="caution">
    <text evidence="7">The sequence shown here is derived from an EMBL/GenBank/DDBJ whole genome shotgun (WGS) entry which is preliminary data.</text>
</comment>
<dbReference type="GO" id="GO:0005762">
    <property type="term" value="C:mitochondrial large ribosomal subunit"/>
    <property type="evidence" value="ECO:0007669"/>
    <property type="project" value="TreeGrafter"/>
</dbReference>
<dbReference type="GO" id="GO:0006412">
    <property type="term" value="P:translation"/>
    <property type="evidence" value="ECO:0007669"/>
    <property type="project" value="InterPro"/>
</dbReference>
<protein>
    <recommendedName>
        <fullName evidence="6">Large ribosomal subunit protein mL49</fullName>
    </recommendedName>
</protein>
<name>A0AAN7TXP7_9MYCE</name>
<evidence type="ECO:0000256" key="6">
    <source>
        <dbReference type="ARBA" id="ARBA00035191"/>
    </source>
</evidence>
<comment type="similarity">
    <text evidence="2">Belongs to the mitochondrion-specific ribosomal protein mL49 family.</text>
</comment>
<accession>A0AAN7TXP7</accession>
<keyword evidence="5" id="KW-0687">Ribonucleoprotein</keyword>
<keyword evidence="3" id="KW-0689">Ribosomal protein</keyword>
<evidence type="ECO:0000256" key="1">
    <source>
        <dbReference type="ARBA" id="ARBA00004173"/>
    </source>
</evidence>
<dbReference type="PANTHER" id="PTHR13477">
    <property type="entry name" value="MITOCHONDRIAL 39S RIBOSOMAL PROTEIN L49"/>
    <property type="match status" value="1"/>
</dbReference>
<gene>
    <name evidence="7" type="ORF">RB653_002389</name>
</gene>
<dbReference type="Proteomes" id="UP001344447">
    <property type="component" value="Unassembled WGS sequence"/>
</dbReference>
<dbReference type="Gene3D" id="3.30.780.10">
    <property type="entry name" value="SUI1-like domain"/>
    <property type="match status" value="1"/>
</dbReference>